<organism evidence="3 4">
    <name type="scientific">Drouetiella hepatica Uher 2000/2452</name>
    <dbReference type="NCBI Taxonomy" id="904376"/>
    <lineage>
        <taxon>Bacteria</taxon>
        <taxon>Bacillati</taxon>
        <taxon>Cyanobacteriota</taxon>
        <taxon>Cyanophyceae</taxon>
        <taxon>Oculatellales</taxon>
        <taxon>Oculatellaceae</taxon>
        <taxon>Drouetiella</taxon>
    </lineage>
</organism>
<feature type="domain" description="Tyr recombinase" evidence="2">
    <location>
        <begin position="1"/>
        <end position="91"/>
    </location>
</feature>
<keyword evidence="1" id="KW-0233">DNA recombination</keyword>
<dbReference type="GO" id="GO:0015074">
    <property type="term" value="P:DNA integration"/>
    <property type="evidence" value="ECO:0007669"/>
    <property type="project" value="InterPro"/>
</dbReference>
<evidence type="ECO:0000313" key="4">
    <source>
        <dbReference type="Proteomes" id="UP000757435"/>
    </source>
</evidence>
<protein>
    <submittedName>
        <fullName evidence="3">Tyrosine-type recombinase/integrase</fullName>
    </submittedName>
</protein>
<dbReference type="InterPro" id="IPR013762">
    <property type="entry name" value="Integrase-like_cat_sf"/>
</dbReference>
<dbReference type="GO" id="GO:0006310">
    <property type="term" value="P:DNA recombination"/>
    <property type="evidence" value="ECO:0007669"/>
    <property type="project" value="UniProtKB-KW"/>
</dbReference>
<sequence>MFLPHFHCSNRQQLSYWGIQDVINRIKEATGIDLKAHWFRHTFVTNLVFKGIDAQHIMTLTWHKSVTRHRSMQSFRRYTKRADQIATEKAFFEVSAKVKITHNIQVQLTQF</sequence>
<dbReference type="InterPro" id="IPR011010">
    <property type="entry name" value="DNA_brk_join_enz"/>
</dbReference>
<dbReference type="SUPFAM" id="SSF56349">
    <property type="entry name" value="DNA breaking-rejoining enzymes"/>
    <property type="match status" value="1"/>
</dbReference>
<evidence type="ECO:0000259" key="2">
    <source>
        <dbReference type="PROSITE" id="PS51898"/>
    </source>
</evidence>
<dbReference type="Pfam" id="PF00589">
    <property type="entry name" value="Phage_integrase"/>
    <property type="match status" value="1"/>
</dbReference>
<dbReference type="Proteomes" id="UP000757435">
    <property type="component" value="Unassembled WGS sequence"/>
</dbReference>
<evidence type="ECO:0000256" key="1">
    <source>
        <dbReference type="ARBA" id="ARBA00023172"/>
    </source>
</evidence>
<reference evidence="3" key="2">
    <citation type="journal article" date="2022" name="Microbiol. Resour. Announc.">
        <title>Metagenome Sequencing to Explore Phylogenomics of Terrestrial Cyanobacteria.</title>
        <authorList>
            <person name="Ward R.D."/>
            <person name="Stajich J.E."/>
            <person name="Johansen J.R."/>
            <person name="Huntemann M."/>
            <person name="Clum A."/>
            <person name="Foster B."/>
            <person name="Foster B."/>
            <person name="Roux S."/>
            <person name="Palaniappan K."/>
            <person name="Varghese N."/>
            <person name="Mukherjee S."/>
            <person name="Reddy T.B.K."/>
            <person name="Daum C."/>
            <person name="Copeland A."/>
            <person name="Chen I.A."/>
            <person name="Ivanova N.N."/>
            <person name="Kyrpides N.C."/>
            <person name="Shapiro N."/>
            <person name="Eloe-Fadrosh E.A."/>
            <person name="Pietrasiak N."/>
        </authorList>
    </citation>
    <scope>NUCLEOTIDE SEQUENCE</scope>
    <source>
        <strain evidence="3">UHER 2000/2452</strain>
    </source>
</reference>
<evidence type="ECO:0000313" key="3">
    <source>
        <dbReference type="EMBL" id="MBW4659715.1"/>
    </source>
</evidence>
<name>A0A951QDG0_9CYAN</name>
<dbReference type="EMBL" id="JAHHHD010000014">
    <property type="protein sequence ID" value="MBW4659715.1"/>
    <property type="molecule type" value="Genomic_DNA"/>
</dbReference>
<comment type="caution">
    <text evidence="3">The sequence shown here is derived from an EMBL/GenBank/DDBJ whole genome shotgun (WGS) entry which is preliminary data.</text>
</comment>
<reference evidence="3" key="1">
    <citation type="submission" date="2021-05" db="EMBL/GenBank/DDBJ databases">
        <authorList>
            <person name="Pietrasiak N."/>
            <person name="Ward R."/>
            <person name="Stajich J.E."/>
            <person name="Kurbessoian T."/>
        </authorList>
    </citation>
    <scope>NUCLEOTIDE SEQUENCE</scope>
    <source>
        <strain evidence="3">UHER 2000/2452</strain>
    </source>
</reference>
<gene>
    <name evidence="3" type="ORF">KME15_13645</name>
</gene>
<dbReference type="InterPro" id="IPR002104">
    <property type="entry name" value="Integrase_catalytic"/>
</dbReference>
<accession>A0A951QDG0</accession>
<dbReference type="GO" id="GO:0003677">
    <property type="term" value="F:DNA binding"/>
    <property type="evidence" value="ECO:0007669"/>
    <property type="project" value="InterPro"/>
</dbReference>
<proteinExistence type="predicted"/>
<dbReference type="Gene3D" id="1.10.443.10">
    <property type="entry name" value="Intergrase catalytic core"/>
    <property type="match status" value="1"/>
</dbReference>
<dbReference type="AlphaFoldDB" id="A0A951QDG0"/>
<dbReference type="PROSITE" id="PS51898">
    <property type="entry name" value="TYR_RECOMBINASE"/>
    <property type="match status" value="1"/>
</dbReference>